<dbReference type="KEGG" id="suls:Sdiek1_0353"/>
<keyword evidence="1" id="KW-0472">Membrane</keyword>
<sequence length="132" mass="15460">MAHLYIFGTIFFTVYGQLVIKWRIPFHGHLPDASAEKLFFLLKLFFRSIYFEWFCFRIHRLFVLDGGHDKVRTQLRLSIYGTHVCSRFLSLQSFLFSESVTVYKILGLALIVLGIFYLQSCLITAITSDKNH</sequence>
<organism evidence="2 3">
    <name type="scientific">Sulfurospirillum diekertiae</name>
    <dbReference type="NCBI Taxonomy" id="1854492"/>
    <lineage>
        <taxon>Bacteria</taxon>
        <taxon>Pseudomonadati</taxon>
        <taxon>Campylobacterota</taxon>
        <taxon>Epsilonproteobacteria</taxon>
        <taxon>Campylobacterales</taxon>
        <taxon>Sulfurospirillaceae</taxon>
        <taxon>Sulfurospirillum</taxon>
    </lineage>
</organism>
<feature type="transmembrane region" description="Helical" evidence="1">
    <location>
        <begin position="102"/>
        <end position="126"/>
    </location>
</feature>
<proteinExistence type="predicted"/>
<dbReference type="RefSeq" id="WP_238099094.1">
    <property type="nucleotide sequence ID" value="NZ_CP021416.1"/>
</dbReference>
<gene>
    <name evidence="2" type="ORF">Sdiek1_0353</name>
</gene>
<dbReference type="EMBL" id="CP021416">
    <property type="protein sequence ID" value="ARU47536.1"/>
    <property type="molecule type" value="Genomic_DNA"/>
</dbReference>
<evidence type="ECO:0000313" key="2">
    <source>
        <dbReference type="EMBL" id="ARU47536.1"/>
    </source>
</evidence>
<evidence type="ECO:0000256" key="1">
    <source>
        <dbReference type="SAM" id="Phobius"/>
    </source>
</evidence>
<keyword evidence="1" id="KW-0812">Transmembrane</keyword>
<dbReference type="Proteomes" id="UP000196005">
    <property type="component" value="Chromosome"/>
</dbReference>
<protein>
    <submittedName>
        <fullName evidence="2">Uncharacterized protein</fullName>
    </submittedName>
</protein>
<dbReference type="AlphaFoldDB" id="A0A1Y0HIW9"/>
<evidence type="ECO:0000313" key="3">
    <source>
        <dbReference type="Proteomes" id="UP000196005"/>
    </source>
</evidence>
<name>A0A1Y0HIW9_9BACT</name>
<reference evidence="3" key="1">
    <citation type="submission" date="2017-05" db="EMBL/GenBank/DDBJ databases">
        <title>Dechlorination kinetics govern the competition between two new strains of the genus Sulfurospirillum.</title>
        <authorList>
            <person name="Buttet G.F."/>
            <person name="Murray A.M."/>
            <person name="Goris T."/>
            <person name="Burion M."/>
            <person name="Lin B."/>
            <person name="Rolle M."/>
            <person name="Maillard J."/>
        </authorList>
    </citation>
    <scope>NUCLEOTIDE SEQUENCE [LARGE SCALE GENOMIC DNA]</scope>
    <source>
        <strain evidence="3">SL2-1</strain>
    </source>
</reference>
<keyword evidence="3" id="KW-1185">Reference proteome</keyword>
<accession>A0A1Y0HIW9</accession>
<keyword evidence="1" id="KW-1133">Transmembrane helix</keyword>